<accession>A0A5D4SVL8</accession>
<name>A0A5D4SVL8_9BACI</name>
<evidence type="ECO:0000313" key="2">
    <source>
        <dbReference type="EMBL" id="TYS67453.1"/>
    </source>
</evidence>
<protein>
    <submittedName>
        <fullName evidence="2">Uncharacterized protein</fullName>
    </submittedName>
</protein>
<sequence>MPFIVIVLVLSIGVGVFLSRKYHNKSLIIWGVITMLSIAPFFSWIVAMIVAVNVGDGFAGVAVMWLMFPVLFLIGVGMVGAGVYKKVTGENL</sequence>
<keyword evidence="1" id="KW-1133">Transmembrane helix</keyword>
<dbReference type="AlphaFoldDB" id="A0A5D4SVL8"/>
<gene>
    <name evidence="2" type="ORF">FZC76_12755</name>
</gene>
<dbReference type="EMBL" id="VTEV01000005">
    <property type="protein sequence ID" value="TYS67453.1"/>
    <property type="molecule type" value="Genomic_DNA"/>
</dbReference>
<dbReference type="STRING" id="79883.GCA_001636495_04035"/>
<dbReference type="RefSeq" id="WP_148988568.1">
    <property type="nucleotide sequence ID" value="NZ_VTEV01000005.1"/>
</dbReference>
<keyword evidence="1" id="KW-0472">Membrane</keyword>
<reference evidence="2 3" key="1">
    <citation type="submission" date="2019-08" db="EMBL/GenBank/DDBJ databases">
        <title>Bacillus genomes from the desert of Cuatro Cienegas, Coahuila.</title>
        <authorList>
            <person name="Olmedo-Alvarez G."/>
        </authorList>
    </citation>
    <scope>NUCLEOTIDE SEQUENCE [LARGE SCALE GENOMIC DNA]</scope>
    <source>
        <strain evidence="2 3">CH28_1T</strain>
    </source>
</reference>
<evidence type="ECO:0000313" key="3">
    <source>
        <dbReference type="Proteomes" id="UP000322524"/>
    </source>
</evidence>
<comment type="caution">
    <text evidence="2">The sequence shown here is derived from an EMBL/GenBank/DDBJ whole genome shotgun (WGS) entry which is preliminary data.</text>
</comment>
<feature type="transmembrane region" description="Helical" evidence="1">
    <location>
        <begin position="63"/>
        <end position="84"/>
    </location>
</feature>
<keyword evidence="1" id="KW-0812">Transmembrane</keyword>
<organism evidence="2 3">
    <name type="scientific">Sutcliffiella horikoshii</name>
    <dbReference type="NCBI Taxonomy" id="79883"/>
    <lineage>
        <taxon>Bacteria</taxon>
        <taxon>Bacillati</taxon>
        <taxon>Bacillota</taxon>
        <taxon>Bacilli</taxon>
        <taxon>Bacillales</taxon>
        <taxon>Bacillaceae</taxon>
        <taxon>Sutcliffiella</taxon>
    </lineage>
</organism>
<dbReference type="OrthoDB" id="2442156at2"/>
<evidence type="ECO:0000256" key="1">
    <source>
        <dbReference type="SAM" id="Phobius"/>
    </source>
</evidence>
<dbReference type="Proteomes" id="UP000322524">
    <property type="component" value="Unassembled WGS sequence"/>
</dbReference>
<feature type="transmembrane region" description="Helical" evidence="1">
    <location>
        <begin position="28"/>
        <end position="51"/>
    </location>
</feature>
<proteinExistence type="predicted"/>